<dbReference type="GO" id="GO:0005524">
    <property type="term" value="F:ATP binding"/>
    <property type="evidence" value="ECO:0007669"/>
    <property type="project" value="UniProtKB-KW"/>
</dbReference>
<dbReference type="NCBIfam" id="TIGR01655">
    <property type="entry name" value="yxeA_fam"/>
    <property type="match status" value="1"/>
</dbReference>
<dbReference type="AlphaFoldDB" id="A0A4P5P6J4"/>
<dbReference type="EMBL" id="BJCC01000008">
    <property type="protein sequence ID" value="GCF93026.1"/>
    <property type="molecule type" value="Genomic_DNA"/>
</dbReference>
<dbReference type="Proteomes" id="UP000290567">
    <property type="component" value="Unassembled WGS sequence"/>
</dbReference>
<dbReference type="Pfam" id="PF06486">
    <property type="entry name" value="DUF1093"/>
    <property type="match status" value="1"/>
</dbReference>
<keyword evidence="1" id="KW-0067">ATP-binding</keyword>
<name>A0A4P5P6J4_9ENTE</name>
<dbReference type="InterPro" id="IPR036166">
    <property type="entry name" value="YxeA-like_sf"/>
</dbReference>
<dbReference type="RefSeq" id="WP_146621509.1">
    <property type="nucleotide sequence ID" value="NZ_BJCC01000008.1"/>
</dbReference>
<keyword evidence="1" id="KW-0547">Nucleotide-binding</keyword>
<reference evidence="2" key="1">
    <citation type="submission" date="2019-02" db="EMBL/GenBank/DDBJ databases">
        <title>Draft genome sequence of Enterococcus sp. Gos25-1.</title>
        <authorList>
            <person name="Tanaka N."/>
            <person name="Shiwa Y."/>
            <person name="Fujita N."/>
        </authorList>
    </citation>
    <scope>NUCLEOTIDE SEQUENCE [LARGE SCALE GENOMIC DNA]</scope>
    <source>
        <strain evidence="2">Gos25-1</strain>
    </source>
</reference>
<dbReference type="Gene3D" id="2.40.50.480">
    <property type="match status" value="1"/>
</dbReference>
<sequence>MKKVMIEFVVVVVLAIAGLKIVDKIVMGGDSYYVQITMDGEKLQKKDDQGRAFVDYQYVLPGYDKEGTEKQLDFTSNKERPLRKEAFLKVTWNKNKGVTSYEEVSENQIPQSARQALKGAN</sequence>
<dbReference type="OrthoDB" id="8719215at2"/>
<dbReference type="SUPFAM" id="SSF159121">
    <property type="entry name" value="BC4932-like"/>
    <property type="match status" value="1"/>
</dbReference>
<dbReference type="PANTHER" id="PTHR36433:SF2">
    <property type="entry name" value="YXEA FAMILY PROTEIN"/>
    <property type="match status" value="1"/>
</dbReference>
<accession>A0A4P5P6J4</accession>
<protein>
    <submittedName>
        <fullName evidence="1">Amino acid ABC transporter ATP-binding protein</fullName>
    </submittedName>
</protein>
<evidence type="ECO:0000313" key="2">
    <source>
        <dbReference type="Proteomes" id="UP000290567"/>
    </source>
</evidence>
<keyword evidence="2" id="KW-1185">Reference proteome</keyword>
<proteinExistence type="predicted"/>
<comment type="caution">
    <text evidence="1">The sequence shown here is derived from an EMBL/GenBank/DDBJ whole genome shotgun (WGS) entry which is preliminary data.</text>
</comment>
<evidence type="ECO:0000313" key="1">
    <source>
        <dbReference type="EMBL" id="GCF93026.1"/>
    </source>
</evidence>
<gene>
    <name evidence="1" type="ORF">NRIC_09170</name>
</gene>
<dbReference type="InterPro" id="IPR006542">
    <property type="entry name" value="DUF1093"/>
</dbReference>
<organism evidence="1 2">
    <name type="scientific">Enterococcus florum</name>
    <dbReference type="NCBI Taxonomy" id="2480627"/>
    <lineage>
        <taxon>Bacteria</taxon>
        <taxon>Bacillati</taxon>
        <taxon>Bacillota</taxon>
        <taxon>Bacilli</taxon>
        <taxon>Lactobacillales</taxon>
        <taxon>Enterococcaceae</taxon>
        <taxon>Enterococcus</taxon>
    </lineage>
</organism>
<dbReference type="PANTHER" id="PTHR36433">
    <property type="entry name" value="HYPOTHETICAL CYTOSOLIC PROTEIN"/>
    <property type="match status" value="1"/>
</dbReference>